<dbReference type="KEGG" id="lmd:METH_00080"/>
<gene>
    <name evidence="1" type="ORF">METH_00080</name>
</gene>
<dbReference type="OrthoDB" id="8849801at2"/>
<dbReference type="STRING" id="999552.METH_00080"/>
<dbReference type="Proteomes" id="UP000018780">
    <property type="component" value="Chromosome"/>
</dbReference>
<name>V9VR45_9RHOB</name>
<dbReference type="Pfam" id="PF05045">
    <property type="entry name" value="RgpF"/>
    <property type="match status" value="1"/>
</dbReference>
<dbReference type="InterPro" id="IPR007739">
    <property type="entry name" value="RgpF"/>
</dbReference>
<organism evidence="1 2">
    <name type="scientific">Leisingera methylohalidivorans DSM 14336</name>
    <dbReference type="NCBI Taxonomy" id="999552"/>
    <lineage>
        <taxon>Bacteria</taxon>
        <taxon>Pseudomonadati</taxon>
        <taxon>Pseudomonadota</taxon>
        <taxon>Alphaproteobacteria</taxon>
        <taxon>Rhodobacterales</taxon>
        <taxon>Roseobacteraceae</taxon>
        <taxon>Leisingera</taxon>
    </lineage>
</organism>
<sequence>MKRPPLWKITRELKRPLQQITQLPSRLGSLLLGRWYYDTILARKIRCAEGAIPAGPQPAVYLIFPSQGLQESHFIALRYLIDSGFAPVVVSNIPLGDADRQRLIEVCWLCIERPNFGYDFGGYRDGLLTARTRLKRIDRLVLLNDSSWFPLPGAGDWLAAAEALNADFAAAACNYGHPRVEAEHFRSINWAYSTANRNFQYCSFALMLSGGLMADPEFIKFWKRFPLTNNKKFIVRRGETGLTQWVMAHGFSHRAVLKTADLDQRLAQLPPDEIRQVAEETVIFGRPSLAALKARLLSNGAPAEDYLSFILTAVATQGVSYTLPAYLHAEEGFAFLKKSPCWLTQDGSDITLRFAAGLKGEAGQVFAAEARQLRQSRAADFPPALD</sequence>
<evidence type="ECO:0000313" key="1">
    <source>
        <dbReference type="EMBL" id="AHC99311.1"/>
    </source>
</evidence>
<dbReference type="HOGENOM" id="CLU_699481_0_0_5"/>
<evidence type="ECO:0000313" key="2">
    <source>
        <dbReference type="Proteomes" id="UP000018780"/>
    </source>
</evidence>
<reference evidence="1 2" key="1">
    <citation type="submission" date="2013-09" db="EMBL/GenBank/DDBJ databases">
        <authorList>
            <consortium name="DOE Joint Genome Institute"/>
            <person name="Klenk H.-P."/>
            <person name="Huntemann M."/>
            <person name="Han J."/>
            <person name="Chen A."/>
            <person name="Kyrpides N."/>
            <person name="Mavromatis K."/>
            <person name="Markowitz V."/>
            <person name="Palaniappan K."/>
            <person name="Ivanova N."/>
            <person name="Schaumberg A."/>
            <person name="Pati A."/>
            <person name="Liolios K."/>
            <person name="Nordberg H.P."/>
            <person name="Cantor M.N."/>
            <person name="Hua S.X."/>
            <person name="Woyke T."/>
        </authorList>
    </citation>
    <scope>NUCLEOTIDE SEQUENCE [LARGE SCALE GENOMIC DNA]</scope>
    <source>
        <strain evidence="1 2">DSM 14336</strain>
    </source>
</reference>
<protein>
    <submittedName>
        <fullName evidence="1">Lipopolysaccharide biosynthesis protein</fullName>
    </submittedName>
</protein>
<keyword evidence="2" id="KW-1185">Reference proteome</keyword>
<dbReference type="PATRIC" id="fig|999552.6.peg.18"/>
<dbReference type="EMBL" id="CP006773">
    <property type="protein sequence ID" value="AHC99311.1"/>
    <property type="molecule type" value="Genomic_DNA"/>
</dbReference>
<dbReference type="AlphaFoldDB" id="V9VR45"/>
<dbReference type="RefSeq" id="WP_024088364.1">
    <property type="nucleotide sequence ID" value="NC_023135.1"/>
</dbReference>
<proteinExistence type="predicted"/>
<accession>V9VR45</accession>